<reference evidence="3" key="1">
    <citation type="submission" date="2016-10" db="EMBL/GenBank/DDBJ databases">
        <authorList>
            <person name="Varghese N."/>
            <person name="Submissions S."/>
        </authorList>
    </citation>
    <scope>NUCLEOTIDE SEQUENCE [LARGE SCALE GENOMIC DNA]</scope>
    <source>
        <strain evidence="3">IBRC-M10078</strain>
    </source>
</reference>
<name>A0A1H0VE45_9BACI</name>
<dbReference type="EMBL" id="FNJU01000006">
    <property type="protein sequence ID" value="SDP76802.1"/>
    <property type="molecule type" value="Genomic_DNA"/>
</dbReference>
<evidence type="ECO:0000256" key="1">
    <source>
        <dbReference type="ARBA" id="ARBA00022679"/>
    </source>
</evidence>
<accession>A0A1H0VE45</accession>
<dbReference type="GO" id="GO:0051999">
    <property type="term" value="P:mannosyl-inositol phosphorylceramide biosynthetic process"/>
    <property type="evidence" value="ECO:0007669"/>
    <property type="project" value="TreeGrafter"/>
</dbReference>
<dbReference type="PANTHER" id="PTHR32385">
    <property type="entry name" value="MANNOSYL PHOSPHORYLINOSITOL CERAMIDE SYNTHASE"/>
    <property type="match status" value="1"/>
</dbReference>
<dbReference type="GO" id="GO:0000030">
    <property type="term" value="F:mannosyltransferase activity"/>
    <property type="evidence" value="ECO:0007669"/>
    <property type="project" value="TreeGrafter"/>
</dbReference>
<gene>
    <name evidence="2" type="ORF">SAMN05216565_106233</name>
</gene>
<organism evidence="2 3">
    <name type="scientific">Litchfieldia salsa</name>
    <dbReference type="NCBI Taxonomy" id="930152"/>
    <lineage>
        <taxon>Bacteria</taxon>
        <taxon>Bacillati</taxon>
        <taxon>Bacillota</taxon>
        <taxon>Bacilli</taxon>
        <taxon>Bacillales</taxon>
        <taxon>Bacillaceae</taxon>
        <taxon>Litchfieldia</taxon>
    </lineage>
</organism>
<dbReference type="Gene3D" id="3.90.550.20">
    <property type="match status" value="1"/>
</dbReference>
<keyword evidence="3" id="KW-1185">Reference proteome</keyword>
<dbReference type="GO" id="GO:0016020">
    <property type="term" value="C:membrane"/>
    <property type="evidence" value="ECO:0007669"/>
    <property type="project" value="GOC"/>
</dbReference>
<dbReference type="AlphaFoldDB" id="A0A1H0VE45"/>
<sequence length="261" mass="30616">MLIEQKIPKIIHYCWFGGNDKPAIVKKCIESWKQHLSDYEIIEWNEQTFDILSILYVKQAYESRKFAFVSDYVRVYALYHIGGIYLDTDVEVFKTFDELLHHESFWGFEQENFIATSTIGSAKSNTLIGHFLEFYKDKKFKKEDGSFDELTNVAIVTDMLEKKGLNTNGTYQVIEGIGTFYPQTYFSPYDYINCRKFITDNTFAMHHFYKSWLPPTARLKSNIKVSLAKIVGGENIARIRQLRQKNKSSRSDLNEYSNKNY</sequence>
<evidence type="ECO:0000313" key="2">
    <source>
        <dbReference type="EMBL" id="SDP76802.1"/>
    </source>
</evidence>
<dbReference type="Proteomes" id="UP000199159">
    <property type="component" value="Unassembled WGS sequence"/>
</dbReference>
<protein>
    <submittedName>
        <fullName evidence="2">Capsular polysaccharide synthesis protein</fullName>
    </submittedName>
</protein>
<dbReference type="InterPro" id="IPR051706">
    <property type="entry name" value="Glycosyltransferase_domain"/>
</dbReference>
<dbReference type="OrthoDB" id="9802987at2"/>
<dbReference type="PANTHER" id="PTHR32385:SF15">
    <property type="entry name" value="INOSITOL PHOSPHOCERAMIDE MANNOSYLTRANSFERASE 1"/>
    <property type="match status" value="1"/>
</dbReference>
<proteinExistence type="predicted"/>
<dbReference type="Pfam" id="PF04488">
    <property type="entry name" value="Gly_transf_sug"/>
    <property type="match status" value="1"/>
</dbReference>
<dbReference type="InterPro" id="IPR029044">
    <property type="entry name" value="Nucleotide-diphossugar_trans"/>
</dbReference>
<dbReference type="RefSeq" id="WP_090855357.1">
    <property type="nucleotide sequence ID" value="NZ_FNJU01000006.1"/>
</dbReference>
<dbReference type="SUPFAM" id="SSF53448">
    <property type="entry name" value="Nucleotide-diphospho-sugar transferases"/>
    <property type="match status" value="1"/>
</dbReference>
<evidence type="ECO:0000313" key="3">
    <source>
        <dbReference type="Proteomes" id="UP000199159"/>
    </source>
</evidence>
<dbReference type="InterPro" id="IPR007577">
    <property type="entry name" value="GlycoTrfase_DXD_sugar-bd_CS"/>
</dbReference>
<dbReference type="STRING" id="930152.SAMN05216565_106233"/>
<keyword evidence="1" id="KW-0808">Transferase</keyword>